<dbReference type="GO" id="GO:0005886">
    <property type="term" value="C:plasma membrane"/>
    <property type="evidence" value="ECO:0007669"/>
    <property type="project" value="UniProtKB-SubCell"/>
</dbReference>
<dbReference type="GO" id="GO:0016887">
    <property type="term" value="F:ATP hydrolysis activity"/>
    <property type="evidence" value="ECO:0007669"/>
    <property type="project" value="InterPro"/>
</dbReference>
<accession>A0A853EL84</accession>
<dbReference type="CDD" id="cd03230">
    <property type="entry name" value="ABC_DR_subfamily_A"/>
    <property type="match status" value="1"/>
</dbReference>
<evidence type="ECO:0000256" key="2">
    <source>
        <dbReference type="ARBA" id="ARBA00022448"/>
    </source>
</evidence>
<protein>
    <submittedName>
        <fullName evidence="8">ABC transporter ATP-binding protein</fullName>
    </submittedName>
</protein>
<keyword evidence="4 8" id="KW-0067">ATP-binding</keyword>
<evidence type="ECO:0000256" key="5">
    <source>
        <dbReference type="ARBA" id="ARBA00023251"/>
    </source>
</evidence>
<comment type="subcellular location">
    <subcellularLocation>
        <location evidence="1">Cell membrane</location>
        <topology evidence="1">Peripheral membrane protein</topology>
    </subcellularLocation>
</comment>
<dbReference type="Proteomes" id="UP000572528">
    <property type="component" value="Unassembled WGS sequence"/>
</dbReference>
<gene>
    <name evidence="8" type="ORF">HZZ05_03570</name>
</gene>
<dbReference type="InterPro" id="IPR027417">
    <property type="entry name" value="P-loop_NTPase"/>
</dbReference>
<dbReference type="PROSITE" id="PS50893">
    <property type="entry name" value="ABC_TRANSPORTER_2"/>
    <property type="match status" value="1"/>
</dbReference>
<dbReference type="InterPro" id="IPR050763">
    <property type="entry name" value="ABC_transporter_ATP-binding"/>
</dbReference>
<proteinExistence type="predicted"/>
<evidence type="ECO:0000259" key="7">
    <source>
        <dbReference type="PROSITE" id="PS50893"/>
    </source>
</evidence>
<keyword evidence="5" id="KW-0046">Antibiotic resistance</keyword>
<dbReference type="RefSeq" id="WP_179899935.1">
    <property type="nucleotide sequence ID" value="NZ_JACBXV010000027.1"/>
</dbReference>
<dbReference type="SMART" id="SM00382">
    <property type="entry name" value="AAA"/>
    <property type="match status" value="1"/>
</dbReference>
<sequence length="345" mass="35728">MSTTAPTRNSPAHPATASTPASTQAGPGAPPATSTGPAVEITGLVKTFGSLRAVDGIDLTVRPGEIVAFLGPNGAGKSTTLDIILGFTAADTGTARVFGAAPAQAARRMRTGAILQEGGLLPDYTVSQTISIVAAMRGARHDIAAVARLAGITPILRRKVAKCSGGERQRLRLALALLGNPDLMVLDEPTAGMDVTARRTFWAAIRERAAGDRAVLFATHYLQEAADFADRIIIISHGRIVAAGSVDEVRALGQGTTITATWPGLAGAAQLREALAEVGPAILEARVHGDHLEIRTSAPDDVARLLLTRTPCHHLGITALSLDEVFAELVHSPAEDPAEDPAQAA</sequence>
<dbReference type="Pfam" id="PF00005">
    <property type="entry name" value="ABC_tran"/>
    <property type="match status" value="1"/>
</dbReference>
<evidence type="ECO:0000256" key="3">
    <source>
        <dbReference type="ARBA" id="ARBA00022741"/>
    </source>
</evidence>
<evidence type="ECO:0000256" key="1">
    <source>
        <dbReference type="ARBA" id="ARBA00004202"/>
    </source>
</evidence>
<dbReference type="InterPro" id="IPR003593">
    <property type="entry name" value="AAA+_ATPase"/>
</dbReference>
<feature type="domain" description="ABC transporter" evidence="7">
    <location>
        <begin position="39"/>
        <end position="262"/>
    </location>
</feature>
<dbReference type="Gene3D" id="3.40.50.300">
    <property type="entry name" value="P-loop containing nucleotide triphosphate hydrolases"/>
    <property type="match status" value="1"/>
</dbReference>
<dbReference type="EMBL" id="JACBXV010000027">
    <property type="protein sequence ID" value="NYS68606.1"/>
    <property type="molecule type" value="Genomic_DNA"/>
</dbReference>
<dbReference type="InterPro" id="IPR017871">
    <property type="entry name" value="ABC_transporter-like_CS"/>
</dbReference>
<dbReference type="PANTHER" id="PTHR42711:SF17">
    <property type="entry name" value="ABC TRANSPORTER ATP-BINDING PROTEIN"/>
    <property type="match status" value="1"/>
</dbReference>
<dbReference type="GO" id="GO:0005524">
    <property type="term" value="F:ATP binding"/>
    <property type="evidence" value="ECO:0007669"/>
    <property type="project" value="UniProtKB-KW"/>
</dbReference>
<keyword evidence="2" id="KW-0813">Transport</keyword>
<reference evidence="8 9" key="1">
    <citation type="submission" date="2020-07" db="EMBL/GenBank/DDBJ databases">
        <title>MOT database genomes.</title>
        <authorList>
            <person name="Joseph S."/>
            <person name="Aduse-Opoku J."/>
            <person name="Hashim A."/>
            <person name="Wade W."/>
            <person name="Curtis M."/>
        </authorList>
    </citation>
    <scope>NUCLEOTIDE SEQUENCE [LARGE SCALE GENOMIC DNA]</scope>
    <source>
        <strain evidence="8 9">WMus004</strain>
    </source>
</reference>
<name>A0A853EL84_9ACTO</name>
<dbReference type="AlphaFoldDB" id="A0A853EL84"/>
<feature type="region of interest" description="Disordered" evidence="6">
    <location>
        <begin position="1"/>
        <end position="37"/>
    </location>
</feature>
<organism evidence="8 9">
    <name type="scientific">Actinomyces bowdenii</name>
    <dbReference type="NCBI Taxonomy" id="131109"/>
    <lineage>
        <taxon>Bacteria</taxon>
        <taxon>Bacillati</taxon>
        <taxon>Actinomycetota</taxon>
        <taxon>Actinomycetes</taxon>
        <taxon>Actinomycetales</taxon>
        <taxon>Actinomycetaceae</taxon>
        <taxon>Actinomyces</taxon>
    </lineage>
</organism>
<evidence type="ECO:0000256" key="6">
    <source>
        <dbReference type="SAM" id="MobiDB-lite"/>
    </source>
</evidence>
<evidence type="ECO:0000313" key="9">
    <source>
        <dbReference type="Proteomes" id="UP000572528"/>
    </source>
</evidence>
<evidence type="ECO:0000256" key="4">
    <source>
        <dbReference type="ARBA" id="ARBA00022840"/>
    </source>
</evidence>
<evidence type="ECO:0000313" key="8">
    <source>
        <dbReference type="EMBL" id="NYS68606.1"/>
    </source>
</evidence>
<feature type="compositionally biased region" description="Low complexity" evidence="6">
    <location>
        <begin position="10"/>
        <end position="37"/>
    </location>
</feature>
<dbReference type="PROSITE" id="PS00211">
    <property type="entry name" value="ABC_TRANSPORTER_1"/>
    <property type="match status" value="1"/>
</dbReference>
<keyword evidence="3" id="KW-0547">Nucleotide-binding</keyword>
<dbReference type="GO" id="GO:0046677">
    <property type="term" value="P:response to antibiotic"/>
    <property type="evidence" value="ECO:0007669"/>
    <property type="project" value="UniProtKB-KW"/>
</dbReference>
<comment type="caution">
    <text evidence="8">The sequence shown here is derived from an EMBL/GenBank/DDBJ whole genome shotgun (WGS) entry which is preliminary data.</text>
</comment>
<dbReference type="InterPro" id="IPR003439">
    <property type="entry name" value="ABC_transporter-like_ATP-bd"/>
</dbReference>
<dbReference type="SUPFAM" id="SSF52540">
    <property type="entry name" value="P-loop containing nucleoside triphosphate hydrolases"/>
    <property type="match status" value="1"/>
</dbReference>
<dbReference type="PANTHER" id="PTHR42711">
    <property type="entry name" value="ABC TRANSPORTER ATP-BINDING PROTEIN"/>
    <property type="match status" value="1"/>
</dbReference>